<dbReference type="Proteomes" id="UP000076486">
    <property type="component" value="Unassembled WGS sequence"/>
</dbReference>
<evidence type="ECO:0000256" key="1">
    <source>
        <dbReference type="SAM" id="SignalP"/>
    </source>
</evidence>
<feature type="signal peptide" evidence="1">
    <location>
        <begin position="1"/>
        <end position="20"/>
    </location>
</feature>
<sequence length="318" mass="35876">MKKSTLIAFILILFSNSSFSATYIKTCNNCSINSVKQKAQSAPVKRNSSTDVYVFDEHNLKSYKYVLYERLIDDNIPITDSFKSDVPRDVHTAFLNYVKAKNKAETFYKNSTLLLDKSGRVSKKLNVSAKRSRSSFASNNQCVAKEIPENYKTAHNYVNNSRERRVLFHNLRREISADPYGHIAVAMVKYTQFTSVMESSSNSFVSMAGSTLNILSPNNFRLQTADGGFMKGYMDFDKETFVVTTATDGDCNDIPLSKPKSSTRTEHSNSGSANRMLKVFEGYGGKPDVPVCNNYGHTCTRVRGQTGWHCNYVCFQWQ</sequence>
<keyword evidence="1" id="KW-0732">Signal</keyword>
<dbReference type="RefSeq" id="WP_063366837.1">
    <property type="nucleotide sequence ID" value="NZ_AUYC01000014.1"/>
</dbReference>
<reference evidence="2 3" key="1">
    <citation type="submission" date="2013-07" db="EMBL/GenBank/DDBJ databases">
        <title>Comparative Genomic and Metabolomic Analysis of Twelve Strains of Pseudoalteromonas luteoviolacea.</title>
        <authorList>
            <person name="Vynne N.G."/>
            <person name="Mansson M."/>
            <person name="Gram L."/>
        </authorList>
    </citation>
    <scope>NUCLEOTIDE SEQUENCE [LARGE SCALE GENOMIC DNA]</scope>
    <source>
        <strain evidence="2 3">CPMOR-1</strain>
    </source>
</reference>
<evidence type="ECO:0000313" key="3">
    <source>
        <dbReference type="Proteomes" id="UP000076486"/>
    </source>
</evidence>
<evidence type="ECO:0000313" key="2">
    <source>
        <dbReference type="EMBL" id="KZN66073.1"/>
    </source>
</evidence>
<proteinExistence type="predicted"/>
<accession>A0A167MBE2</accession>
<dbReference type="AlphaFoldDB" id="A0A167MBE2"/>
<comment type="caution">
    <text evidence="2">The sequence shown here is derived from an EMBL/GenBank/DDBJ whole genome shotgun (WGS) entry which is preliminary data.</text>
</comment>
<dbReference type="PATRIC" id="fig|1365248.3.peg.872"/>
<feature type="chain" id="PRO_5007890254" evidence="1">
    <location>
        <begin position="21"/>
        <end position="318"/>
    </location>
</feature>
<gene>
    <name evidence="2" type="ORF">N473_10920</name>
</gene>
<organism evidence="2 3">
    <name type="scientific">Pseudoalteromonas luteoviolacea CPMOR-1</name>
    <dbReference type="NCBI Taxonomy" id="1365248"/>
    <lineage>
        <taxon>Bacteria</taxon>
        <taxon>Pseudomonadati</taxon>
        <taxon>Pseudomonadota</taxon>
        <taxon>Gammaproteobacteria</taxon>
        <taxon>Alteromonadales</taxon>
        <taxon>Pseudoalteromonadaceae</taxon>
        <taxon>Pseudoalteromonas</taxon>
    </lineage>
</organism>
<name>A0A167MBE2_9GAMM</name>
<protein>
    <submittedName>
        <fullName evidence="2">Uncharacterized protein</fullName>
    </submittedName>
</protein>
<dbReference type="EMBL" id="AUYC01000014">
    <property type="protein sequence ID" value="KZN66073.1"/>
    <property type="molecule type" value="Genomic_DNA"/>
</dbReference>